<name>A0A7C4LMF7_9PLAN</name>
<evidence type="ECO:0000313" key="4">
    <source>
        <dbReference type="EMBL" id="HGT40742.1"/>
    </source>
</evidence>
<feature type="compositionally biased region" description="Basic and acidic residues" evidence="1">
    <location>
        <begin position="345"/>
        <end position="357"/>
    </location>
</feature>
<proteinExistence type="predicted"/>
<dbReference type="Gene3D" id="2.30.42.10">
    <property type="match status" value="1"/>
</dbReference>
<feature type="domain" description="PDZ" evidence="3">
    <location>
        <begin position="245"/>
        <end position="314"/>
    </location>
</feature>
<organism evidence="4">
    <name type="scientific">Schlesneria paludicola</name>
    <dbReference type="NCBI Taxonomy" id="360056"/>
    <lineage>
        <taxon>Bacteria</taxon>
        <taxon>Pseudomonadati</taxon>
        <taxon>Planctomycetota</taxon>
        <taxon>Planctomycetia</taxon>
        <taxon>Planctomycetales</taxon>
        <taxon>Planctomycetaceae</taxon>
        <taxon>Schlesneria</taxon>
    </lineage>
</organism>
<dbReference type="PRINTS" id="PR00834">
    <property type="entry name" value="PROTEASES2C"/>
</dbReference>
<keyword evidence="2" id="KW-0732">Signal</keyword>
<dbReference type="InterPro" id="IPR009003">
    <property type="entry name" value="Peptidase_S1_PA"/>
</dbReference>
<keyword evidence="4" id="KW-0378">Hydrolase</keyword>
<dbReference type="PANTHER" id="PTHR43019:SF62">
    <property type="entry name" value="SERINE ENDOPROTEASE DEGS"/>
    <property type="match status" value="1"/>
</dbReference>
<sequence length="585" mass="64172">MPRWSSLRGLAVALLLGWTAPAWSVDPAVLDAERQRIETVARVAPTVVAIFTASGDGGGSGVLISPDGYALSNFHVTSGAGPFMKCGLNDGKLYDAVLVGIDPTGDVALIKLLGRDDFPAAVLGDSDQVRVGERVFAMGNPFLLATDFQPTLTFGMVSGVHRYQYPAGTILEYADCIQTDASINPGNSGGPLFNARGELIGINGRGSFEKRGRVNVGAGYAISINQIKHFLDHLRSGRIVDHATLGAVARTGYDRAVIVDRILENSSAYRRGLREGDEIVSFAGRPIGSVNQFKNVLGIYPDGWKVPLVYRRQGQKHEIVVELRRLHRASEFLEKPRAPQPPRPQPREKDKDQDRPQEPPPNAPPRELPLQPLAIPEQWKHLYEERPGFANYYFNRQEQARVLKGLAEFGDYAAAKGRWRFSGATADGRPFEFTLAEAGLFLKLGKNAVYHQPRDIDPIDEPPGSGGLLTALEQFKVLLVRGPEGFSTCYYVGSEPLDGTGPLVDVLFTQQGTVRTEWYFDRLSGRFVGFDTALAEDVDPAEIRVLDLADFSGRRFLGHWTARAGEKEFATFQTTAIELLPQSTP</sequence>
<gene>
    <name evidence="4" type="ORF">ENS64_15975</name>
</gene>
<feature type="signal peptide" evidence="2">
    <location>
        <begin position="1"/>
        <end position="24"/>
    </location>
</feature>
<evidence type="ECO:0000259" key="3">
    <source>
        <dbReference type="PROSITE" id="PS50106"/>
    </source>
</evidence>
<comment type="caution">
    <text evidence="4">The sequence shown here is derived from an EMBL/GenBank/DDBJ whole genome shotgun (WGS) entry which is preliminary data.</text>
</comment>
<evidence type="ECO:0000256" key="1">
    <source>
        <dbReference type="SAM" id="MobiDB-lite"/>
    </source>
</evidence>
<dbReference type="InterPro" id="IPR001478">
    <property type="entry name" value="PDZ"/>
</dbReference>
<keyword evidence="4" id="KW-0645">Protease</keyword>
<feature type="chain" id="PRO_5027798379" evidence="2">
    <location>
        <begin position="25"/>
        <end position="585"/>
    </location>
</feature>
<dbReference type="GO" id="GO:0006508">
    <property type="term" value="P:proteolysis"/>
    <property type="evidence" value="ECO:0007669"/>
    <property type="project" value="UniProtKB-KW"/>
</dbReference>
<dbReference type="EMBL" id="DSVQ01000018">
    <property type="protein sequence ID" value="HGT40742.1"/>
    <property type="molecule type" value="Genomic_DNA"/>
</dbReference>
<dbReference type="PROSITE" id="PS50106">
    <property type="entry name" value="PDZ"/>
    <property type="match status" value="1"/>
</dbReference>
<accession>A0A7C4LMF7</accession>
<dbReference type="Pfam" id="PF13365">
    <property type="entry name" value="Trypsin_2"/>
    <property type="match status" value="1"/>
</dbReference>
<dbReference type="InterPro" id="IPR001940">
    <property type="entry name" value="Peptidase_S1C"/>
</dbReference>
<dbReference type="SUPFAM" id="SSF50156">
    <property type="entry name" value="PDZ domain-like"/>
    <property type="match status" value="1"/>
</dbReference>
<dbReference type="SMART" id="SM00228">
    <property type="entry name" value="PDZ"/>
    <property type="match status" value="1"/>
</dbReference>
<dbReference type="GO" id="GO:0004252">
    <property type="term" value="F:serine-type endopeptidase activity"/>
    <property type="evidence" value="ECO:0007669"/>
    <property type="project" value="InterPro"/>
</dbReference>
<feature type="region of interest" description="Disordered" evidence="1">
    <location>
        <begin position="331"/>
        <end position="371"/>
    </location>
</feature>
<protein>
    <submittedName>
        <fullName evidence="4">Trypsin-like serine protease</fullName>
    </submittedName>
</protein>
<dbReference type="SUPFAM" id="SSF50494">
    <property type="entry name" value="Trypsin-like serine proteases"/>
    <property type="match status" value="1"/>
</dbReference>
<dbReference type="Gene3D" id="2.40.10.120">
    <property type="match status" value="1"/>
</dbReference>
<reference evidence="4" key="1">
    <citation type="journal article" date="2020" name="mSystems">
        <title>Genome- and Community-Level Interaction Insights into Carbon Utilization and Element Cycling Functions of Hydrothermarchaeota in Hydrothermal Sediment.</title>
        <authorList>
            <person name="Zhou Z."/>
            <person name="Liu Y."/>
            <person name="Xu W."/>
            <person name="Pan J."/>
            <person name="Luo Z.H."/>
            <person name="Li M."/>
        </authorList>
    </citation>
    <scope>NUCLEOTIDE SEQUENCE [LARGE SCALE GENOMIC DNA]</scope>
    <source>
        <strain evidence="4">SpSt-508</strain>
    </source>
</reference>
<dbReference type="PANTHER" id="PTHR43019">
    <property type="entry name" value="SERINE ENDOPROTEASE DEGS"/>
    <property type="match status" value="1"/>
</dbReference>
<evidence type="ECO:0000256" key="2">
    <source>
        <dbReference type="SAM" id="SignalP"/>
    </source>
</evidence>
<dbReference type="AlphaFoldDB" id="A0A7C4LMF7"/>
<dbReference type="InterPro" id="IPR036034">
    <property type="entry name" value="PDZ_sf"/>
</dbReference>
<feature type="compositionally biased region" description="Pro residues" evidence="1">
    <location>
        <begin position="358"/>
        <end position="367"/>
    </location>
</feature>